<comment type="caution">
    <text evidence="1">The sequence shown here is derived from an EMBL/GenBank/DDBJ whole genome shotgun (WGS) entry which is preliminary data.</text>
</comment>
<dbReference type="EMBL" id="PSQE01000002">
    <property type="protein sequence ID" value="RHN75286.1"/>
    <property type="molecule type" value="Genomic_DNA"/>
</dbReference>
<reference evidence="1" key="1">
    <citation type="journal article" date="2018" name="Nat. Plants">
        <title>Whole-genome landscape of Medicago truncatula symbiotic genes.</title>
        <authorList>
            <person name="Pecrix Y."/>
            <person name="Gamas P."/>
            <person name="Carrere S."/>
        </authorList>
    </citation>
    <scope>NUCLEOTIDE SEQUENCE</scope>
    <source>
        <tissue evidence="1">Leaves</tissue>
    </source>
</reference>
<protein>
    <submittedName>
        <fullName evidence="1">Uncharacterized protein</fullName>
    </submittedName>
</protein>
<dbReference type="Gramene" id="rna11462">
    <property type="protein sequence ID" value="RHN75286.1"/>
    <property type="gene ID" value="gene11462"/>
</dbReference>
<organism evidence="1">
    <name type="scientific">Medicago truncatula</name>
    <name type="common">Barrel medic</name>
    <name type="synonym">Medicago tribuloides</name>
    <dbReference type="NCBI Taxonomy" id="3880"/>
    <lineage>
        <taxon>Eukaryota</taxon>
        <taxon>Viridiplantae</taxon>
        <taxon>Streptophyta</taxon>
        <taxon>Embryophyta</taxon>
        <taxon>Tracheophyta</taxon>
        <taxon>Spermatophyta</taxon>
        <taxon>Magnoliopsida</taxon>
        <taxon>eudicotyledons</taxon>
        <taxon>Gunneridae</taxon>
        <taxon>Pentapetalae</taxon>
        <taxon>rosids</taxon>
        <taxon>fabids</taxon>
        <taxon>Fabales</taxon>
        <taxon>Fabaceae</taxon>
        <taxon>Papilionoideae</taxon>
        <taxon>50 kb inversion clade</taxon>
        <taxon>NPAAA clade</taxon>
        <taxon>Hologalegina</taxon>
        <taxon>IRL clade</taxon>
        <taxon>Trifolieae</taxon>
        <taxon>Medicago</taxon>
    </lineage>
</organism>
<gene>
    <name evidence="1" type="ORF">MtrunA17_Chr2g0319501</name>
</gene>
<sequence length="61" mass="7225">MYIFDHSDLYSAVTVERLFWLCFVLRIRVDFELDLVCLPLKHMDAILVWIGCWLLGLPLIV</sequence>
<dbReference type="AlphaFoldDB" id="A0A396JAH7"/>
<accession>A0A396JAH7</accession>
<dbReference type="Proteomes" id="UP000265566">
    <property type="component" value="Chromosome 2"/>
</dbReference>
<evidence type="ECO:0000313" key="1">
    <source>
        <dbReference type="EMBL" id="RHN75286.1"/>
    </source>
</evidence>
<name>A0A396JAH7_MEDTR</name>
<proteinExistence type="predicted"/>